<organism evidence="2 3">
    <name type="scientific">Rhynchosporium secalis</name>
    <name type="common">Barley scald fungus</name>
    <dbReference type="NCBI Taxonomy" id="38038"/>
    <lineage>
        <taxon>Eukaryota</taxon>
        <taxon>Fungi</taxon>
        <taxon>Dikarya</taxon>
        <taxon>Ascomycota</taxon>
        <taxon>Pezizomycotina</taxon>
        <taxon>Leotiomycetes</taxon>
        <taxon>Helotiales</taxon>
        <taxon>Ploettnerulaceae</taxon>
        <taxon>Rhynchosporium</taxon>
    </lineage>
</organism>
<feature type="region of interest" description="Disordered" evidence="1">
    <location>
        <begin position="1"/>
        <end position="30"/>
    </location>
</feature>
<reference evidence="3" key="1">
    <citation type="submission" date="2016-03" db="EMBL/GenBank/DDBJ databases">
        <authorList>
            <person name="Guldener U."/>
        </authorList>
    </citation>
    <scope>NUCLEOTIDE SEQUENCE [LARGE SCALE GENOMIC DNA]</scope>
</reference>
<gene>
    <name evidence="2" type="ORF">RSE6_14289</name>
</gene>
<accession>A0A1E1MUX9</accession>
<evidence type="ECO:0000313" key="2">
    <source>
        <dbReference type="EMBL" id="CZT52887.1"/>
    </source>
</evidence>
<proteinExistence type="predicted"/>
<sequence length="448" mass="50366">MSVQAEPVRRRSRVLESQSPRTSVHSDSIRRRSRIIESRSPRGHYTTYLESEDDDAIEVLQIKERSEWEDLKIRALHFLEDVLPQLRIPFAIIASSLLVYWAITSFSTAAGPAICDFPGAEKLEVCQTNSSELAVHIVDPDPGFDFAPKYAEMQNLAAGLSDVPYRIKGQYVKFDGVMTDLTNYEDTFTAMEPVHTATRLAVNTAANSVHTWLNKLGTNLDRTLVHYTHARNELQVLKSTGPISKFNNHVKPGSDTAKYNTTLSHLHEALSPIQEGLLAYTTTTLQALIAVEDNIDITLQAATRNTKVLKREKLGEARYWAWRLRSLKERYLKTTHLAQKPALLSWDAHMLSCAEFSGAVRRARAVVESSFLLMLDTKRTLDRLERELGRGEIINVWAAGGDGGEGNLVEMYLGTLNDGLRVLKRARDEARVSGREASQANWDYLESL</sequence>
<evidence type="ECO:0000313" key="3">
    <source>
        <dbReference type="Proteomes" id="UP000177625"/>
    </source>
</evidence>
<evidence type="ECO:0000256" key="1">
    <source>
        <dbReference type="SAM" id="MobiDB-lite"/>
    </source>
</evidence>
<dbReference type="AlphaFoldDB" id="A0A1E1MUX9"/>
<protein>
    <submittedName>
        <fullName evidence="2">Uncharacterized protein</fullName>
    </submittedName>
</protein>
<dbReference type="EMBL" id="FJVC01000651">
    <property type="protein sequence ID" value="CZT52887.1"/>
    <property type="molecule type" value="Genomic_DNA"/>
</dbReference>
<dbReference type="Proteomes" id="UP000177625">
    <property type="component" value="Unassembled WGS sequence"/>
</dbReference>
<name>A0A1E1MUX9_RHYSE</name>
<keyword evidence="3" id="KW-1185">Reference proteome</keyword>